<sequence length="61" mass="6386">MGSCYGLGITARSTKSTSPISLSDFTADTRPIKRSTAKQPRGAVQLASLQNTWIGARGNGC</sequence>
<dbReference type="AlphaFoldDB" id="A0A4V1C6H0"/>
<gene>
    <name evidence="1" type="ORF">PoMZ_04820</name>
</gene>
<evidence type="ECO:0000313" key="2">
    <source>
        <dbReference type="Proteomes" id="UP000294847"/>
    </source>
</evidence>
<protein>
    <submittedName>
        <fullName evidence="1">Uncharacterized protein</fullName>
    </submittedName>
</protein>
<accession>A0A4V1C6H0</accession>
<evidence type="ECO:0000313" key="1">
    <source>
        <dbReference type="EMBL" id="QBZ59855.1"/>
    </source>
</evidence>
<organism evidence="1 2">
    <name type="scientific">Pyricularia oryzae</name>
    <name type="common">Rice blast fungus</name>
    <name type="synonym">Magnaporthe oryzae</name>
    <dbReference type="NCBI Taxonomy" id="318829"/>
    <lineage>
        <taxon>Eukaryota</taxon>
        <taxon>Fungi</taxon>
        <taxon>Dikarya</taxon>
        <taxon>Ascomycota</taxon>
        <taxon>Pezizomycotina</taxon>
        <taxon>Sordariomycetes</taxon>
        <taxon>Sordariomycetidae</taxon>
        <taxon>Magnaporthales</taxon>
        <taxon>Pyriculariaceae</taxon>
        <taxon>Pyricularia</taxon>
    </lineage>
</organism>
<reference evidence="1 2" key="1">
    <citation type="journal article" date="2019" name="Mol. Biol. Evol.">
        <title>Blast fungal genomes show frequent chromosomal changes, gene gains and losses, and effector gene turnover.</title>
        <authorList>
            <person name="Gomez Luciano L.B."/>
            <person name="Jason Tsai I."/>
            <person name="Chuma I."/>
            <person name="Tosa Y."/>
            <person name="Chen Y.H."/>
            <person name="Li J.Y."/>
            <person name="Li M.Y."/>
            <person name="Jade Lu M.Y."/>
            <person name="Nakayashiki H."/>
            <person name="Li W.H."/>
        </authorList>
    </citation>
    <scope>NUCLEOTIDE SEQUENCE [LARGE SCALE GENOMIC DNA]</scope>
    <source>
        <strain evidence="1">MZ5-1-6</strain>
    </source>
</reference>
<proteinExistence type="predicted"/>
<name>A0A4V1C6H0_PYROR</name>
<dbReference type="Proteomes" id="UP000294847">
    <property type="component" value="Chromosome 3"/>
</dbReference>
<dbReference type="EMBL" id="CP034206">
    <property type="protein sequence ID" value="QBZ59855.1"/>
    <property type="molecule type" value="Genomic_DNA"/>
</dbReference>